<feature type="transmembrane region" description="Helical" evidence="9">
    <location>
        <begin position="58"/>
        <end position="77"/>
    </location>
</feature>
<dbReference type="VEuPathDB" id="VectorBase:CSON011917"/>
<sequence>MHSIVPIFPVSGIMSHSPESLKYNRRSLVNIANTIIIFVGLVDTVLTIRLVIRNEMTLSSITAFAFFFVTVIGTLLLRNLAQKWPKLMLYWYKKEEIFLGYPYRTPKTSPTLIITVISVIIFLMVSAEHIFYYLNIYYETELNIATCNLTHKVNFWEHLFHRERAQVFDVVPFSFWYLPLFQIENFAFSFSGSYVDIMLISLSLGISTRFWQLYDRLNKDLISVRTENEWLCIRNHYGALADLVHKVNEHVSYLVLLSCSNNLISTPRLTVVSHIHFYIVLSVLIARTFTMLFATSTINDSSKSIANLLRRVPNNIWNIEVQRFIDQIESQTIALNGKSLFTLTRKLILAFAGTIVTFEIALLDKVPKETM</sequence>
<dbReference type="GO" id="GO:0005886">
    <property type="term" value="C:plasma membrane"/>
    <property type="evidence" value="ECO:0007669"/>
    <property type="project" value="UniProtKB-SubCell"/>
</dbReference>
<comment type="function">
    <text evidence="8">Plays a role in the sugar gustatory response.</text>
</comment>
<keyword evidence="7 8" id="KW-0675">Receptor</keyword>
<keyword evidence="6 9" id="KW-0472">Membrane</keyword>
<evidence type="ECO:0000256" key="8">
    <source>
        <dbReference type="PIRNR" id="PIRNR038981"/>
    </source>
</evidence>
<feature type="transmembrane region" description="Helical" evidence="9">
    <location>
        <begin position="275"/>
        <end position="294"/>
    </location>
</feature>
<gene>
    <name evidence="10" type="primary">CSON011917</name>
</gene>
<dbReference type="PIRSF" id="PIRSF038981">
    <property type="entry name" value="GRP"/>
    <property type="match status" value="1"/>
</dbReference>
<dbReference type="PANTHER" id="PTHR21421">
    <property type="entry name" value="GUSTATORY RECEPTOR"/>
    <property type="match status" value="1"/>
</dbReference>
<accession>A0A336M476</accession>
<dbReference type="AlphaFoldDB" id="A0A336M476"/>
<dbReference type="EMBL" id="UFQT01000541">
    <property type="protein sequence ID" value="SSX25082.1"/>
    <property type="molecule type" value="Genomic_DNA"/>
</dbReference>
<evidence type="ECO:0000256" key="3">
    <source>
        <dbReference type="ARBA" id="ARBA00022475"/>
    </source>
</evidence>
<feature type="transmembrane region" description="Helical" evidence="9">
    <location>
        <begin position="31"/>
        <end position="52"/>
    </location>
</feature>
<keyword evidence="5 9" id="KW-1133">Transmembrane helix</keyword>
<evidence type="ECO:0000256" key="9">
    <source>
        <dbReference type="SAM" id="Phobius"/>
    </source>
</evidence>
<proteinExistence type="inferred from homology"/>
<keyword evidence="4 9" id="KW-0812">Transmembrane</keyword>
<evidence type="ECO:0000256" key="7">
    <source>
        <dbReference type="ARBA" id="ARBA00023170"/>
    </source>
</evidence>
<reference evidence="10" key="1">
    <citation type="submission" date="2018-07" db="EMBL/GenBank/DDBJ databases">
        <authorList>
            <person name="Quirk P.G."/>
            <person name="Krulwich T.A."/>
        </authorList>
    </citation>
    <scope>NUCLEOTIDE SEQUENCE</scope>
</reference>
<evidence type="ECO:0000256" key="1">
    <source>
        <dbReference type="ARBA" id="ARBA00004651"/>
    </source>
</evidence>
<dbReference type="GO" id="GO:0033041">
    <property type="term" value="F:sweet taste receptor activity"/>
    <property type="evidence" value="ECO:0007669"/>
    <property type="project" value="TreeGrafter"/>
</dbReference>
<evidence type="ECO:0000256" key="5">
    <source>
        <dbReference type="ARBA" id="ARBA00022989"/>
    </source>
</evidence>
<dbReference type="Pfam" id="PF06151">
    <property type="entry name" value="Trehalose_recp"/>
    <property type="match status" value="1"/>
</dbReference>
<comment type="similarity">
    <text evidence="2">Belongs to the insect chemoreceptor superfamily. Gustatory receptor (GR) family. Gr5a subfamily.</text>
</comment>
<organism evidence="10">
    <name type="scientific">Culicoides sonorensis</name>
    <name type="common">Biting midge</name>
    <dbReference type="NCBI Taxonomy" id="179676"/>
    <lineage>
        <taxon>Eukaryota</taxon>
        <taxon>Metazoa</taxon>
        <taxon>Ecdysozoa</taxon>
        <taxon>Arthropoda</taxon>
        <taxon>Hexapoda</taxon>
        <taxon>Insecta</taxon>
        <taxon>Pterygota</taxon>
        <taxon>Neoptera</taxon>
        <taxon>Endopterygota</taxon>
        <taxon>Diptera</taxon>
        <taxon>Nematocera</taxon>
        <taxon>Chironomoidea</taxon>
        <taxon>Ceratopogonidae</taxon>
        <taxon>Ceratopogoninae</taxon>
        <taxon>Culicoides</taxon>
        <taxon>Monoculicoides</taxon>
    </lineage>
</organism>
<comment type="subcellular location">
    <subcellularLocation>
        <location evidence="1">Cell membrane</location>
        <topology evidence="1">Multi-pass membrane protein</topology>
    </subcellularLocation>
</comment>
<dbReference type="PANTHER" id="PTHR21421:SF35">
    <property type="entry name" value="GUSTATORY RECEPTOR FOR SUGAR TASTE 64B-RELATED"/>
    <property type="match status" value="1"/>
</dbReference>
<name>A0A336M476_CULSO</name>
<evidence type="ECO:0000313" key="10">
    <source>
        <dbReference type="EMBL" id="SSX25082.1"/>
    </source>
</evidence>
<feature type="transmembrane region" description="Helical" evidence="9">
    <location>
        <begin position="112"/>
        <end position="134"/>
    </location>
</feature>
<evidence type="ECO:0000256" key="4">
    <source>
        <dbReference type="ARBA" id="ARBA00022692"/>
    </source>
</evidence>
<keyword evidence="8" id="KW-0807">Transducer</keyword>
<keyword evidence="3" id="KW-1003">Cell membrane</keyword>
<dbReference type="GO" id="GO:0007165">
    <property type="term" value="P:signal transduction"/>
    <property type="evidence" value="ECO:0007669"/>
    <property type="project" value="UniProtKB-KW"/>
</dbReference>
<feature type="transmembrane region" description="Helical" evidence="9">
    <location>
        <begin position="347"/>
        <end position="363"/>
    </location>
</feature>
<evidence type="ECO:0000256" key="6">
    <source>
        <dbReference type="ARBA" id="ARBA00023136"/>
    </source>
</evidence>
<protein>
    <recommendedName>
        <fullName evidence="8">Gustatory receptor</fullName>
    </recommendedName>
</protein>
<dbReference type="InterPro" id="IPR009318">
    <property type="entry name" value="Gustatory_rcpt"/>
</dbReference>
<evidence type="ECO:0000256" key="2">
    <source>
        <dbReference type="ARBA" id="ARBA00005327"/>
    </source>
</evidence>